<protein>
    <submittedName>
        <fullName evidence="2">Uncharacterized protein</fullName>
    </submittedName>
</protein>
<name>A0ABD3EX45_9STRA</name>
<evidence type="ECO:0000313" key="3">
    <source>
        <dbReference type="Proteomes" id="UP001632037"/>
    </source>
</evidence>
<feature type="compositionally biased region" description="Basic and acidic residues" evidence="1">
    <location>
        <begin position="15"/>
        <end position="35"/>
    </location>
</feature>
<reference evidence="2 3" key="1">
    <citation type="submission" date="2024-09" db="EMBL/GenBank/DDBJ databases">
        <title>Genome sequencing and assembly of Phytophthora oleae, isolate VK10A, causative agent of rot of olive drupes.</title>
        <authorList>
            <person name="Conti Taguali S."/>
            <person name="Riolo M."/>
            <person name="La Spada F."/>
            <person name="Cacciola S.O."/>
            <person name="Dionisio G."/>
        </authorList>
    </citation>
    <scope>NUCLEOTIDE SEQUENCE [LARGE SCALE GENOMIC DNA]</scope>
    <source>
        <strain evidence="2 3">VK10A</strain>
    </source>
</reference>
<gene>
    <name evidence="2" type="ORF">V7S43_016001</name>
</gene>
<feature type="region of interest" description="Disordered" evidence="1">
    <location>
        <begin position="1"/>
        <end position="79"/>
    </location>
</feature>
<dbReference type="Proteomes" id="UP001632037">
    <property type="component" value="Unassembled WGS sequence"/>
</dbReference>
<proteinExistence type="predicted"/>
<dbReference type="AlphaFoldDB" id="A0ABD3EX45"/>
<organism evidence="2 3">
    <name type="scientific">Phytophthora oleae</name>
    <dbReference type="NCBI Taxonomy" id="2107226"/>
    <lineage>
        <taxon>Eukaryota</taxon>
        <taxon>Sar</taxon>
        <taxon>Stramenopiles</taxon>
        <taxon>Oomycota</taxon>
        <taxon>Peronosporomycetes</taxon>
        <taxon>Peronosporales</taxon>
        <taxon>Peronosporaceae</taxon>
        <taxon>Phytophthora</taxon>
    </lineage>
</organism>
<sequence>MVDLSVADAARPSRKPVEVSSHGDVDDAYVKREFDISSNDSEDHEALQEEESEEEKEKAPMKIKLNPKTKKVGRPKHVKKKIASAEKVDRKWYDKAEAGRKAAGEKTLEDLLRTLAESNLVCWRLSGGSLG</sequence>
<evidence type="ECO:0000256" key="1">
    <source>
        <dbReference type="SAM" id="MobiDB-lite"/>
    </source>
</evidence>
<comment type="caution">
    <text evidence="2">The sequence shown here is derived from an EMBL/GenBank/DDBJ whole genome shotgun (WGS) entry which is preliminary data.</text>
</comment>
<evidence type="ECO:0000313" key="2">
    <source>
        <dbReference type="EMBL" id="KAL3659117.1"/>
    </source>
</evidence>
<feature type="compositionally biased region" description="Acidic residues" evidence="1">
    <location>
        <begin position="40"/>
        <end position="54"/>
    </location>
</feature>
<dbReference type="EMBL" id="JBIMZQ010000049">
    <property type="protein sequence ID" value="KAL3659117.1"/>
    <property type="molecule type" value="Genomic_DNA"/>
</dbReference>
<feature type="compositionally biased region" description="Basic residues" evidence="1">
    <location>
        <begin position="65"/>
        <end position="79"/>
    </location>
</feature>
<keyword evidence="3" id="KW-1185">Reference proteome</keyword>
<accession>A0ABD3EX45</accession>